<evidence type="ECO:0000313" key="2">
    <source>
        <dbReference type="Proteomes" id="UP000190460"/>
    </source>
</evidence>
<dbReference type="SUPFAM" id="SSF50494">
    <property type="entry name" value="Trypsin-like serine proteases"/>
    <property type="match status" value="1"/>
</dbReference>
<dbReference type="STRING" id="92487.SAMN02745130_00645"/>
<proteinExistence type="predicted"/>
<sequence length="411" mass="45723">MLLLFGQSAVVQAVDRSSSLYAEVQQSIYQVRIINRKTGHKRTIGSGFVIERSNLLATNYHVVSAYTNDPTTYSIEYLATNGSVGTLELLDVDVLHDLAVLVADKELGRPLQTAELPAKGATLYAFGNPLGLGFSVVTGTNNGLLTESEDKNILFSGNLNSGMSGGPALNEAGAVVGVNVATAGNAVSFLVAVEYLQRLLEKIRTQQFQPASNLHESIVAQLKVNSSEMLNRLQTNPWMLESVGSFQVPSRIDTSINCWDGSETDEERGLVTVISVNCSNEREIYLDEKLSVGNMQYQYTWYAGEKMIAPRFYRMYELQNSDDTSSNATKENVTDFKCETNFVQIAKQNFKMSVCRRDYLRYKGLSDVLVTGAMVSQKQQGFLFELFLTGVDFKESMRLVKQLFENFQWKN</sequence>
<dbReference type="PANTHER" id="PTHR43019">
    <property type="entry name" value="SERINE ENDOPROTEASE DEGS"/>
    <property type="match status" value="1"/>
</dbReference>
<dbReference type="GO" id="GO:0006508">
    <property type="term" value="P:proteolysis"/>
    <property type="evidence" value="ECO:0007669"/>
    <property type="project" value="InterPro"/>
</dbReference>
<gene>
    <name evidence="1" type="ORF">SAMN02745130_00645</name>
</gene>
<accession>A0A1T4VYS8</accession>
<dbReference type="Pfam" id="PF13365">
    <property type="entry name" value="Trypsin_2"/>
    <property type="match status" value="1"/>
</dbReference>
<reference evidence="1 2" key="1">
    <citation type="submission" date="2017-02" db="EMBL/GenBank/DDBJ databases">
        <authorList>
            <person name="Peterson S.W."/>
        </authorList>
    </citation>
    <scope>NUCLEOTIDE SEQUENCE [LARGE SCALE GENOMIC DNA]</scope>
    <source>
        <strain evidence="1 2">ATCC 49788</strain>
    </source>
</reference>
<dbReference type="PRINTS" id="PR00834">
    <property type="entry name" value="PROTEASES2C"/>
</dbReference>
<dbReference type="PANTHER" id="PTHR43019:SF23">
    <property type="entry name" value="PROTEASE DO-LIKE 5, CHLOROPLASTIC"/>
    <property type="match status" value="1"/>
</dbReference>
<protein>
    <submittedName>
        <fullName evidence="1">Trypsin-like peptidase domain-containing protein</fullName>
    </submittedName>
</protein>
<dbReference type="InterPro" id="IPR009003">
    <property type="entry name" value="Peptidase_S1_PA"/>
</dbReference>
<evidence type="ECO:0000313" key="1">
    <source>
        <dbReference type="EMBL" id="SKA70049.1"/>
    </source>
</evidence>
<dbReference type="RefSeq" id="WP_078921125.1">
    <property type="nucleotide sequence ID" value="NZ_FUYB01000002.1"/>
</dbReference>
<name>A0A1T4VYS8_9GAMM</name>
<dbReference type="OrthoDB" id="8581982at2"/>
<dbReference type="InterPro" id="IPR001940">
    <property type="entry name" value="Peptidase_S1C"/>
</dbReference>
<dbReference type="Gene3D" id="2.40.10.120">
    <property type="match status" value="1"/>
</dbReference>
<dbReference type="EMBL" id="FUYB01000002">
    <property type="protein sequence ID" value="SKA70049.1"/>
    <property type="molecule type" value="Genomic_DNA"/>
</dbReference>
<dbReference type="AlphaFoldDB" id="A0A1T4VYS8"/>
<organism evidence="1 2">
    <name type="scientific">Thiothrix eikelboomii</name>
    <dbReference type="NCBI Taxonomy" id="92487"/>
    <lineage>
        <taxon>Bacteria</taxon>
        <taxon>Pseudomonadati</taxon>
        <taxon>Pseudomonadota</taxon>
        <taxon>Gammaproteobacteria</taxon>
        <taxon>Thiotrichales</taxon>
        <taxon>Thiotrichaceae</taxon>
        <taxon>Thiothrix</taxon>
    </lineage>
</organism>
<dbReference type="Proteomes" id="UP000190460">
    <property type="component" value="Unassembled WGS sequence"/>
</dbReference>
<dbReference type="GO" id="GO:0004252">
    <property type="term" value="F:serine-type endopeptidase activity"/>
    <property type="evidence" value="ECO:0007669"/>
    <property type="project" value="InterPro"/>
</dbReference>
<keyword evidence="2" id="KW-1185">Reference proteome</keyword>